<protein>
    <submittedName>
        <fullName evidence="1">Uncharacterized protein</fullName>
    </submittedName>
</protein>
<sequence>MNFSGGMFKSGKLAMFLPPIMLLILE</sequence>
<proteinExistence type="predicted"/>
<dbReference type="AlphaFoldDB" id="A0A2P2R559"/>
<reference evidence="1" key="1">
    <citation type="submission" date="2018-02" db="EMBL/GenBank/DDBJ databases">
        <title>Rhizophora mucronata_Transcriptome.</title>
        <authorList>
            <person name="Meera S.P."/>
            <person name="Sreeshan A."/>
            <person name="Augustine A."/>
        </authorList>
    </citation>
    <scope>NUCLEOTIDE SEQUENCE</scope>
    <source>
        <tissue evidence="1">Leaf</tissue>
    </source>
</reference>
<name>A0A2P2R559_RHIMU</name>
<evidence type="ECO:0000313" key="1">
    <source>
        <dbReference type="EMBL" id="MBX74338.1"/>
    </source>
</evidence>
<dbReference type="EMBL" id="GGEC01093854">
    <property type="protein sequence ID" value="MBX74338.1"/>
    <property type="molecule type" value="Transcribed_RNA"/>
</dbReference>
<organism evidence="1">
    <name type="scientific">Rhizophora mucronata</name>
    <name type="common">Asiatic mangrove</name>
    <dbReference type="NCBI Taxonomy" id="61149"/>
    <lineage>
        <taxon>Eukaryota</taxon>
        <taxon>Viridiplantae</taxon>
        <taxon>Streptophyta</taxon>
        <taxon>Embryophyta</taxon>
        <taxon>Tracheophyta</taxon>
        <taxon>Spermatophyta</taxon>
        <taxon>Magnoliopsida</taxon>
        <taxon>eudicotyledons</taxon>
        <taxon>Gunneridae</taxon>
        <taxon>Pentapetalae</taxon>
        <taxon>rosids</taxon>
        <taxon>fabids</taxon>
        <taxon>Malpighiales</taxon>
        <taxon>Rhizophoraceae</taxon>
        <taxon>Rhizophora</taxon>
    </lineage>
</organism>
<accession>A0A2P2R559</accession>